<keyword evidence="4" id="KW-1185">Reference proteome</keyword>
<gene>
    <name evidence="3" type="ORF">RIMI_LOCUS8375125</name>
</gene>
<accession>A0ABN9LIM3</accession>
<evidence type="ECO:0000313" key="4">
    <source>
        <dbReference type="Proteomes" id="UP001176940"/>
    </source>
</evidence>
<sequence>MINSLLKDRGAILLSKVPEIILRVQEQHATCALREVLSQPQSSPAVQELYSQLFVVLLLRISSMVGVQPPKNLGPTKERKNSQNQSSRSLDPCSSAAEALHFMLVQGGSEEVALNVAADGGWENMKREDTHHIGVSSLSSAMVRYAGPKLPDIIKRLQAIQSSAYDNQRGHHHRLPRPDLVPATLLGSVRDLVLAAHLGSVQDLVPAALLGSVQDLVAAARLGLVRDLMPAARLGLVRDLVPTALLGSVRDLVPAARLGSVRDLVPAALLGSVRDLVPAVHLGSVRGLVPAALLGSVRDLVPAVHLGSVRGLVPAALLGSVQDLVLAARLGSDLVPAALLGSVRDLVPAARLGSVRDLVPAALLGSVQDLVPAALLGSVRDLVPAARLGSVRDLVPAARLGSVRDLVPAALLGSVRDLVPAACLGSDLVPAALLGSVRDLVPAARLGSVRDLVPAALLGSVRDLVPAALLGSVRDLVPAARLGSVRDLVPAARLGSVQDLVPAALLGSVRDLVPAVRLGSLLLSSDLSDLIFLEPLMENMTGRLKDSNVTVRMLAVRGLGNIASGYPEKVRKHGSHLLTAMINAMDDREDPDHIVTQEAMSNLSRLLPHVQDSDMQSLLIHTAIRIRPFFDHYTGVQQTGDYKSPIPSTENPHYCQQWHHMEEKCHKTKLHLDTVSSYGHHTLKNTLKKQEQVQRRATRMVSGLRSMSYEEWLMICECLAAKRLRGDLVVVYRYLKGCHSVEGSSSSFAHGKMRSNGVKLKGEDTD</sequence>
<proteinExistence type="predicted"/>
<dbReference type="InterPro" id="IPR055406">
    <property type="entry name" value="HEAT_Maestro"/>
</dbReference>
<feature type="region of interest" description="Disordered" evidence="1">
    <location>
        <begin position="69"/>
        <end position="91"/>
    </location>
</feature>
<dbReference type="InterPro" id="IPR011989">
    <property type="entry name" value="ARM-like"/>
</dbReference>
<dbReference type="Gene3D" id="1.25.10.10">
    <property type="entry name" value="Leucine-rich Repeat Variant"/>
    <property type="match status" value="1"/>
</dbReference>
<name>A0ABN9LIM3_9NEOB</name>
<comment type="caution">
    <text evidence="3">The sequence shown here is derived from an EMBL/GenBank/DDBJ whole genome shotgun (WGS) entry which is preliminary data.</text>
</comment>
<reference evidence="3" key="1">
    <citation type="submission" date="2023-07" db="EMBL/GenBank/DDBJ databases">
        <authorList>
            <person name="Stuckert A."/>
        </authorList>
    </citation>
    <scope>NUCLEOTIDE SEQUENCE</scope>
</reference>
<protein>
    <recommendedName>
        <fullName evidence="2">Maestro/Maestro-like HEAT-repeats domain-containing protein</fullName>
    </recommendedName>
</protein>
<organism evidence="3 4">
    <name type="scientific">Ranitomeya imitator</name>
    <name type="common">mimic poison frog</name>
    <dbReference type="NCBI Taxonomy" id="111125"/>
    <lineage>
        <taxon>Eukaryota</taxon>
        <taxon>Metazoa</taxon>
        <taxon>Chordata</taxon>
        <taxon>Craniata</taxon>
        <taxon>Vertebrata</taxon>
        <taxon>Euteleostomi</taxon>
        <taxon>Amphibia</taxon>
        <taxon>Batrachia</taxon>
        <taxon>Anura</taxon>
        <taxon>Neobatrachia</taxon>
        <taxon>Hyloidea</taxon>
        <taxon>Dendrobatidae</taxon>
        <taxon>Dendrobatinae</taxon>
        <taxon>Ranitomeya</taxon>
    </lineage>
</organism>
<dbReference type="PANTHER" id="PTHR23120:SF0">
    <property type="entry name" value="MAESTRO HEAT-LIKE REPEAT FAMILY MEMBER 1"/>
    <property type="match status" value="1"/>
</dbReference>
<dbReference type="InterPro" id="IPR016024">
    <property type="entry name" value="ARM-type_fold"/>
</dbReference>
<dbReference type="Pfam" id="PF23227">
    <property type="entry name" value="HEAT_MROH2B_C"/>
    <property type="match status" value="1"/>
</dbReference>
<dbReference type="PANTHER" id="PTHR23120">
    <property type="entry name" value="MAESTRO-RELATED HEAT DOMAIN-CONTAINING"/>
    <property type="match status" value="1"/>
</dbReference>
<evidence type="ECO:0000259" key="2">
    <source>
        <dbReference type="Pfam" id="PF23227"/>
    </source>
</evidence>
<feature type="domain" description="Maestro/Maestro-like HEAT-repeats" evidence="2">
    <location>
        <begin position="537"/>
        <end position="632"/>
    </location>
</feature>
<dbReference type="SUPFAM" id="SSF48371">
    <property type="entry name" value="ARM repeat"/>
    <property type="match status" value="1"/>
</dbReference>
<evidence type="ECO:0000313" key="3">
    <source>
        <dbReference type="EMBL" id="CAJ0940215.1"/>
    </source>
</evidence>
<dbReference type="Proteomes" id="UP001176940">
    <property type="component" value="Unassembled WGS sequence"/>
</dbReference>
<evidence type="ECO:0000256" key="1">
    <source>
        <dbReference type="SAM" id="MobiDB-lite"/>
    </source>
</evidence>
<dbReference type="EMBL" id="CAUEEQ010016568">
    <property type="protein sequence ID" value="CAJ0940215.1"/>
    <property type="molecule type" value="Genomic_DNA"/>
</dbReference>
<dbReference type="InterPro" id="IPR045206">
    <property type="entry name" value="Maestro_heat-like_prot"/>
</dbReference>